<evidence type="ECO:0000313" key="2">
    <source>
        <dbReference type="Proteomes" id="UP000014568"/>
    </source>
</evidence>
<evidence type="ECO:0000313" key="1">
    <source>
        <dbReference type="EMBL" id="EPF79978.1"/>
    </source>
</evidence>
<sequence length="56" mass="6226">MGVMRNVFVRTNIKLCPDLQQLESGQGGIILLWAIDVVVKYNECQAKHSAVVKALK</sequence>
<dbReference type="Proteomes" id="UP000014568">
    <property type="component" value="Unassembled WGS sequence"/>
</dbReference>
<dbReference type="AlphaFoldDB" id="S3NNL6"/>
<keyword evidence="2" id="KW-1185">Reference proteome</keyword>
<name>S3NNL6_9GAMM</name>
<comment type="caution">
    <text evidence="1">The sequence shown here is derived from an EMBL/GenBank/DDBJ whole genome shotgun (WGS) entry which is preliminary data.</text>
</comment>
<protein>
    <submittedName>
        <fullName evidence="1">Uncharacterized protein</fullName>
    </submittedName>
</protein>
<accession>S3NNL6</accession>
<proteinExistence type="predicted"/>
<dbReference type="HOGENOM" id="CLU_202296_0_0_6"/>
<organism evidence="1 2">
    <name type="scientific">Acinetobacter rudis CIP 110305</name>
    <dbReference type="NCBI Taxonomy" id="421052"/>
    <lineage>
        <taxon>Bacteria</taxon>
        <taxon>Pseudomonadati</taxon>
        <taxon>Pseudomonadota</taxon>
        <taxon>Gammaproteobacteria</taxon>
        <taxon>Moraxellales</taxon>
        <taxon>Moraxellaceae</taxon>
        <taxon>Acinetobacter</taxon>
    </lineage>
</organism>
<dbReference type="EMBL" id="ATGI01000006">
    <property type="protein sequence ID" value="EPF79978.1"/>
    <property type="molecule type" value="Genomic_DNA"/>
</dbReference>
<reference evidence="1 2" key="1">
    <citation type="submission" date="2013-06" db="EMBL/GenBank/DDBJ databases">
        <title>The Genome Sequence of Acinetobacter rudis CIP 110305.</title>
        <authorList>
            <consortium name="The Broad Institute Genome Sequencing Platform"/>
            <consortium name="The Broad Institute Genome Sequencing Center for Infectious Disease"/>
            <person name="Cerqueira G."/>
            <person name="Feldgarden M."/>
            <person name="Courvalin P."/>
            <person name="Perichon B."/>
            <person name="Grillot-Courvalin C."/>
            <person name="Clermont D."/>
            <person name="Rocha E."/>
            <person name="Yoon E.-J."/>
            <person name="Nemec A."/>
            <person name="Young S.K."/>
            <person name="Zeng Q."/>
            <person name="Gargeya S."/>
            <person name="Fitzgerald M."/>
            <person name="Abouelleil A."/>
            <person name="Alvarado L."/>
            <person name="Berlin A.M."/>
            <person name="Chapman S.B."/>
            <person name="Dewar J."/>
            <person name="Goldberg J."/>
            <person name="Griggs A."/>
            <person name="Gujja S."/>
            <person name="Hansen M."/>
            <person name="Howarth C."/>
            <person name="Imamovic A."/>
            <person name="Larimer J."/>
            <person name="McCowan C."/>
            <person name="Murphy C."/>
            <person name="Pearson M."/>
            <person name="Priest M."/>
            <person name="Roberts A."/>
            <person name="Saif S."/>
            <person name="Shea T."/>
            <person name="Sykes S."/>
            <person name="Wortman J."/>
            <person name="Nusbaum C."/>
            <person name="Birren B."/>
        </authorList>
    </citation>
    <scope>NUCLEOTIDE SEQUENCE [LARGE SCALE GENOMIC DNA]</scope>
    <source>
        <strain evidence="1 2">CIP 110305</strain>
    </source>
</reference>
<gene>
    <name evidence="1" type="ORF">F945_00869</name>
</gene>